<dbReference type="InterPro" id="IPR016098">
    <property type="entry name" value="CAP/MinC_C"/>
</dbReference>
<proteinExistence type="inferred from homology"/>
<accession>A0A1L0BGP2</accession>
<name>A0A1L0BGP2_9ASCO</name>
<dbReference type="PROSITE" id="PS51329">
    <property type="entry name" value="C_CAP_COFACTOR_C"/>
    <property type="match status" value="1"/>
</dbReference>
<evidence type="ECO:0000259" key="2">
    <source>
        <dbReference type="PROSITE" id="PS51329"/>
    </source>
</evidence>
<protein>
    <submittedName>
        <fullName evidence="3">CIC11C00000005543</fullName>
    </submittedName>
</protein>
<dbReference type="AlphaFoldDB" id="A0A1L0BGP2"/>
<sequence>MTTELLEILKERDVQSHKSHATSYDKRRINARLHQLWSAVDAADRRLNLLYFQFQGDPIPPMESVAAKLTKETIVNVAKPEISLHEKIEDQTLELELRQSGVLRQFQRSVVLVTAPSVHIEDAVECVIYVRSEGPIFVHNMSNCILIAVSHQLRLHNIHSCSVFVDVRSGRVIIEDSDRVEFGGFKEAAMTLEECQFAVDDFNWPTKATASPHYSTVGPDFCWNVPNTAEWGQTVWEQVRGKKWHRDGDTNA</sequence>
<dbReference type="GO" id="GO:0007021">
    <property type="term" value="P:tubulin complex assembly"/>
    <property type="evidence" value="ECO:0007669"/>
    <property type="project" value="TreeGrafter"/>
</dbReference>
<dbReference type="InterPro" id="IPR017901">
    <property type="entry name" value="C-CAP_CF_C-like"/>
</dbReference>
<evidence type="ECO:0000313" key="4">
    <source>
        <dbReference type="Proteomes" id="UP000182259"/>
    </source>
</evidence>
<dbReference type="Proteomes" id="UP000182259">
    <property type="component" value="Chromosome I"/>
</dbReference>
<dbReference type="GO" id="GO:0007023">
    <property type="term" value="P:post-chaperonin tubulin folding pathway"/>
    <property type="evidence" value="ECO:0007669"/>
    <property type="project" value="InterPro"/>
</dbReference>
<feature type="domain" description="C-CAP/cofactor C-like" evidence="2">
    <location>
        <begin position="68"/>
        <end position="204"/>
    </location>
</feature>
<gene>
    <name evidence="3" type="ORF">SAMEA4029009_CIC11G00000005543</name>
</gene>
<dbReference type="InterPro" id="IPR027684">
    <property type="entry name" value="TBCC"/>
</dbReference>
<evidence type="ECO:0000256" key="1">
    <source>
        <dbReference type="ARBA" id="ARBA00008848"/>
    </source>
</evidence>
<dbReference type="Gene3D" id="2.160.20.70">
    <property type="match status" value="1"/>
</dbReference>
<reference evidence="3 4" key="1">
    <citation type="submission" date="2016-10" db="EMBL/GenBank/DDBJ databases">
        <authorList>
            <person name="de Groot N.N."/>
        </authorList>
    </citation>
    <scope>NUCLEOTIDE SEQUENCE [LARGE SCALE GENOMIC DNA]</scope>
    <source>
        <strain evidence="3 4">PYCC 4715</strain>
    </source>
</reference>
<dbReference type="InterPro" id="IPR012945">
    <property type="entry name" value="Tubulin-bd_cofactor_C_dom"/>
</dbReference>
<evidence type="ECO:0000313" key="3">
    <source>
        <dbReference type="EMBL" id="SGZ49418.1"/>
    </source>
</evidence>
<dbReference type="PANTHER" id="PTHR15139:SF0">
    <property type="entry name" value="TUBULIN-SPECIFIC CHAPERONE C"/>
    <property type="match status" value="1"/>
</dbReference>
<dbReference type="Pfam" id="PF07986">
    <property type="entry name" value="TBCC"/>
    <property type="match status" value="1"/>
</dbReference>
<comment type="similarity">
    <text evidence="1">Belongs to the TBCC family.</text>
</comment>
<dbReference type="EMBL" id="LT635764">
    <property type="protein sequence ID" value="SGZ49418.1"/>
    <property type="molecule type" value="Genomic_DNA"/>
</dbReference>
<dbReference type="GO" id="GO:0005737">
    <property type="term" value="C:cytoplasm"/>
    <property type="evidence" value="ECO:0007669"/>
    <property type="project" value="TreeGrafter"/>
</dbReference>
<dbReference type="PANTHER" id="PTHR15139">
    <property type="entry name" value="TUBULIN FOLDING COFACTOR C"/>
    <property type="match status" value="1"/>
</dbReference>
<organism evidence="3 4">
    <name type="scientific">Sungouiella intermedia</name>
    <dbReference type="NCBI Taxonomy" id="45354"/>
    <lineage>
        <taxon>Eukaryota</taxon>
        <taxon>Fungi</taxon>
        <taxon>Dikarya</taxon>
        <taxon>Ascomycota</taxon>
        <taxon>Saccharomycotina</taxon>
        <taxon>Pichiomycetes</taxon>
        <taxon>Metschnikowiaceae</taxon>
        <taxon>Sungouiella</taxon>
    </lineage>
</organism>